<organism evidence="1 2">
    <name type="scientific">Thalassotalea nanhaiensis</name>
    <dbReference type="NCBI Taxonomy" id="3065648"/>
    <lineage>
        <taxon>Bacteria</taxon>
        <taxon>Pseudomonadati</taxon>
        <taxon>Pseudomonadota</taxon>
        <taxon>Gammaproteobacteria</taxon>
        <taxon>Alteromonadales</taxon>
        <taxon>Colwelliaceae</taxon>
        <taxon>Thalassotalea</taxon>
    </lineage>
</organism>
<dbReference type="RefSeq" id="WP_348387136.1">
    <property type="nucleotide sequence ID" value="NZ_CP134146.1"/>
</dbReference>
<name>A0ABY9TIC3_9GAMM</name>
<dbReference type="Proteomes" id="UP001248581">
    <property type="component" value="Chromosome"/>
</dbReference>
<proteinExistence type="predicted"/>
<dbReference type="Pfam" id="PF10977">
    <property type="entry name" value="DUF2797"/>
    <property type="match status" value="1"/>
</dbReference>
<dbReference type="EMBL" id="CP134146">
    <property type="protein sequence ID" value="WNC67978.1"/>
    <property type="molecule type" value="Genomic_DNA"/>
</dbReference>
<evidence type="ECO:0000313" key="2">
    <source>
        <dbReference type="Proteomes" id="UP001248581"/>
    </source>
</evidence>
<gene>
    <name evidence="1" type="ORF">RI845_15815</name>
</gene>
<dbReference type="InterPro" id="IPR021246">
    <property type="entry name" value="DUF2797"/>
</dbReference>
<sequence>MSTNSLTGHVRKMTSKLIDGQVEYQLPLGEHSLPLNELIGKHLSLTHSGNINCQECGKKTKKSYSQGFCYPCMMKLAKCDMCIMKPETCHFEQGTCREPQWGEANCFVPHYVYLANTTAIKVGITRHTQIPTRWIDQGANQALPIFKVSTRLQSGLVETALAEFISDKTNWRNMLKGKADSIDLKARAEELIPQIEARLADIKLKYGEDAVERLNEEVVEIDFPVMQYPTKISSLSFDKSKKELEKEQDLTEKTLKTVSGTLMGIKGQYLYFDTGVINMRKFTSYEVTATY</sequence>
<protein>
    <submittedName>
        <fullName evidence="1">DUF2797 domain-containing protein</fullName>
    </submittedName>
</protein>
<keyword evidence="2" id="KW-1185">Reference proteome</keyword>
<accession>A0ABY9TIC3</accession>
<reference evidence="2" key="1">
    <citation type="submission" date="2023-09" db="EMBL/GenBank/DDBJ databases">
        <authorList>
            <person name="Li S."/>
            <person name="Li X."/>
            <person name="Zhang C."/>
            <person name="Zhao Z."/>
        </authorList>
    </citation>
    <scope>NUCLEOTIDE SEQUENCE [LARGE SCALE GENOMIC DNA]</scope>
    <source>
        <strain evidence="2">SQ345</strain>
    </source>
</reference>
<evidence type="ECO:0000313" key="1">
    <source>
        <dbReference type="EMBL" id="WNC67978.1"/>
    </source>
</evidence>